<evidence type="ECO:0000313" key="4">
    <source>
        <dbReference type="Proteomes" id="UP000538196"/>
    </source>
</evidence>
<feature type="transmembrane region" description="Helical" evidence="1">
    <location>
        <begin position="294"/>
        <end position="315"/>
    </location>
</feature>
<protein>
    <submittedName>
        <fullName evidence="3">Membrane protease YdiL (CAAX protease family)</fullName>
    </submittedName>
</protein>
<keyword evidence="1" id="KW-0472">Membrane</keyword>
<keyword evidence="3" id="KW-0645">Protease</keyword>
<dbReference type="InterPro" id="IPR003675">
    <property type="entry name" value="Rce1/LyrA-like_dom"/>
</dbReference>
<dbReference type="InterPro" id="IPR042150">
    <property type="entry name" value="MmRce1-like"/>
</dbReference>
<evidence type="ECO:0000259" key="2">
    <source>
        <dbReference type="Pfam" id="PF02517"/>
    </source>
</evidence>
<reference evidence="3 4" key="1">
    <citation type="submission" date="2020-08" db="EMBL/GenBank/DDBJ databases">
        <title>Sequencing the genomes of 1000 actinobacteria strains.</title>
        <authorList>
            <person name="Klenk H.-P."/>
        </authorList>
    </citation>
    <scope>NUCLEOTIDE SEQUENCE [LARGE SCALE GENOMIC DNA]</scope>
    <source>
        <strain evidence="3 4">DSM 20146</strain>
    </source>
</reference>
<keyword evidence="1" id="KW-0812">Transmembrane</keyword>
<comment type="caution">
    <text evidence="3">The sequence shown here is derived from an EMBL/GenBank/DDBJ whole genome shotgun (WGS) entry which is preliminary data.</text>
</comment>
<dbReference type="PANTHER" id="PTHR35797">
    <property type="entry name" value="PROTEASE-RELATED"/>
    <property type="match status" value="1"/>
</dbReference>
<dbReference type="Pfam" id="PF02517">
    <property type="entry name" value="Rce1-like"/>
    <property type="match status" value="1"/>
</dbReference>
<keyword evidence="4" id="KW-1185">Reference proteome</keyword>
<name>A0A7W4UWS3_LEIAQ</name>
<dbReference type="EMBL" id="JACHVP010000002">
    <property type="protein sequence ID" value="MBB2967705.1"/>
    <property type="molecule type" value="Genomic_DNA"/>
</dbReference>
<sequence>MTAAAAVEPVDETVRPDRPARVPWPAVAAYIVVAFGLAWLVALPLWLDGGLRNPFAPLILIAMMFTPTIGALVAVFLVQRPRPRSVPEYLGMWPLRPAWRLIGLSLAGIFGSIAISVAAVFLAAAVGAVQLDLTGFSGFAELLHTQLAASGMEQQLPVPVGVLVAVQLLTIPFAALFNGFATVGEELGWRGWLLPSLRPLGTWPALLVTGALWGLWHSPLILLGYNFAEPNLLGVLLMTVGCMAYGVLIGWLRLRSGSVWPAVFAHGAFNASAGIGALLLAVGSPASPFALLPLGWTGWVVCTVIAVVLVLCGQFRRQPTLVRKTPLPAR</sequence>
<organism evidence="3 4">
    <name type="scientific">Leifsonia aquatica</name>
    <name type="common">Corynebacterium aquaticum</name>
    <dbReference type="NCBI Taxonomy" id="144185"/>
    <lineage>
        <taxon>Bacteria</taxon>
        <taxon>Bacillati</taxon>
        <taxon>Actinomycetota</taxon>
        <taxon>Actinomycetes</taxon>
        <taxon>Micrococcales</taxon>
        <taxon>Microbacteriaceae</taxon>
        <taxon>Leifsonia</taxon>
    </lineage>
</organism>
<feature type="transmembrane region" description="Helical" evidence="1">
    <location>
        <begin position="202"/>
        <end position="225"/>
    </location>
</feature>
<feature type="transmembrane region" description="Helical" evidence="1">
    <location>
        <begin position="27"/>
        <end position="46"/>
    </location>
</feature>
<feature type="transmembrane region" description="Helical" evidence="1">
    <location>
        <begin position="160"/>
        <end position="181"/>
    </location>
</feature>
<dbReference type="AlphaFoldDB" id="A0A7W4UWS3"/>
<dbReference type="RefSeq" id="WP_021764279.1">
    <property type="nucleotide sequence ID" value="NZ_JACHVP010000002.1"/>
</dbReference>
<feature type="transmembrane region" description="Helical" evidence="1">
    <location>
        <begin position="231"/>
        <end position="252"/>
    </location>
</feature>
<gene>
    <name evidence="3" type="ORF">FHX33_002468</name>
</gene>
<keyword evidence="1" id="KW-1133">Transmembrane helix</keyword>
<dbReference type="Proteomes" id="UP000538196">
    <property type="component" value="Unassembled WGS sequence"/>
</dbReference>
<dbReference type="PANTHER" id="PTHR35797:SF1">
    <property type="entry name" value="PROTEASE"/>
    <property type="match status" value="1"/>
</dbReference>
<dbReference type="GO" id="GO:0080120">
    <property type="term" value="P:CAAX-box protein maturation"/>
    <property type="evidence" value="ECO:0007669"/>
    <property type="project" value="UniProtKB-ARBA"/>
</dbReference>
<feature type="transmembrane region" description="Helical" evidence="1">
    <location>
        <begin position="58"/>
        <end position="78"/>
    </location>
</feature>
<dbReference type="GO" id="GO:0006508">
    <property type="term" value="P:proteolysis"/>
    <property type="evidence" value="ECO:0007669"/>
    <property type="project" value="UniProtKB-KW"/>
</dbReference>
<feature type="transmembrane region" description="Helical" evidence="1">
    <location>
        <begin position="99"/>
        <end position="129"/>
    </location>
</feature>
<keyword evidence="3" id="KW-0378">Hydrolase</keyword>
<dbReference type="GO" id="GO:0004175">
    <property type="term" value="F:endopeptidase activity"/>
    <property type="evidence" value="ECO:0007669"/>
    <property type="project" value="UniProtKB-ARBA"/>
</dbReference>
<proteinExistence type="predicted"/>
<evidence type="ECO:0000256" key="1">
    <source>
        <dbReference type="SAM" id="Phobius"/>
    </source>
</evidence>
<feature type="domain" description="CAAX prenyl protease 2/Lysostaphin resistance protein A-like" evidence="2">
    <location>
        <begin position="171"/>
        <end position="271"/>
    </location>
</feature>
<accession>A0A7W4UWS3</accession>
<feature type="transmembrane region" description="Helical" evidence="1">
    <location>
        <begin position="259"/>
        <end position="282"/>
    </location>
</feature>
<evidence type="ECO:0000313" key="3">
    <source>
        <dbReference type="EMBL" id="MBB2967705.1"/>
    </source>
</evidence>